<evidence type="ECO:0000256" key="2">
    <source>
        <dbReference type="ARBA" id="ARBA00023067"/>
    </source>
</evidence>
<accession>A0AAP1LEX6</accession>
<evidence type="ECO:0000313" key="6">
    <source>
        <dbReference type="EMBL" id="SHF87061.1"/>
    </source>
</evidence>
<dbReference type="PANTHER" id="PTHR33175">
    <property type="entry name" value="DNA-BINDING PROTEIN HU"/>
    <property type="match status" value="1"/>
</dbReference>
<evidence type="ECO:0000256" key="1">
    <source>
        <dbReference type="ARBA" id="ARBA00010529"/>
    </source>
</evidence>
<dbReference type="SUPFAM" id="SSF47729">
    <property type="entry name" value="IHF-like DNA-binding proteins"/>
    <property type="match status" value="1"/>
</dbReference>
<reference evidence="6" key="2">
    <citation type="submission" date="2016-11" db="EMBL/GenBank/DDBJ databases">
        <authorList>
            <person name="Varghese N."/>
            <person name="Submissions S."/>
        </authorList>
    </citation>
    <scope>NUCLEOTIDE SEQUENCE</scope>
    <source>
        <strain evidence="6">DSM 4029</strain>
    </source>
</reference>
<dbReference type="PANTHER" id="PTHR33175:SF3">
    <property type="entry name" value="DNA-BINDING PROTEIN HU-BETA"/>
    <property type="match status" value="1"/>
</dbReference>
<dbReference type="Pfam" id="PF00216">
    <property type="entry name" value="Bac_DNA_binding"/>
    <property type="match status" value="1"/>
</dbReference>
<comment type="similarity">
    <text evidence="1 4">Belongs to the bacterial histone-like protein family.</text>
</comment>
<dbReference type="GO" id="GO:0030527">
    <property type="term" value="F:structural constituent of chromatin"/>
    <property type="evidence" value="ECO:0007669"/>
    <property type="project" value="InterPro"/>
</dbReference>
<dbReference type="GO" id="GO:1990178">
    <property type="term" value="C:HU-DNA complex"/>
    <property type="evidence" value="ECO:0007669"/>
    <property type="project" value="UniProtKB-ARBA"/>
</dbReference>
<dbReference type="Gene3D" id="4.10.520.10">
    <property type="entry name" value="IHF-like DNA-binding proteins"/>
    <property type="match status" value="1"/>
</dbReference>
<keyword evidence="8" id="KW-1185">Reference proteome</keyword>
<evidence type="ECO:0000256" key="3">
    <source>
        <dbReference type="ARBA" id="ARBA00023125"/>
    </source>
</evidence>
<dbReference type="InterPro" id="IPR020816">
    <property type="entry name" value="Histone-like_DNA-bd_CS"/>
</dbReference>
<proteinExistence type="inferred from homology"/>
<dbReference type="GO" id="GO:1990103">
    <property type="term" value="C:DnaA-HU complex"/>
    <property type="evidence" value="ECO:0007669"/>
    <property type="project" value="UniProtKB-ARBA"/>
</dbReference>
<dbReference type="AlphaFoldDB" id="A0AAP1LEX6"/>
<keyword evidence="2" id="KW-0226">DNA condensation</keyword>
<dbReference type="InterPro" id="IPR000119">
    <property type="entry name" value="Hist_DNA-bd"/>
</dbReference>
<evidence type="ECO:0000313" key="7">
    <source>
        <dbReference type="Proteomes" id="UP000184089"/>
    </source>
</evidence>
<evidence type="ECO:0000313" key="5">
    <source>
        <dbReference type="EMBL" id="MZL68415.1"/>
    </source>
</evidence>
<dbReference type="GO" id="GO:0003677">
    <property type="term" value="F:DNA binding"/>
    <property type="evidence" value="ECO:0007669"/>
    <property type="project" value="UniProtKB-KW"/>
</dbReference>
<dbReference type="EMBL" id="WWVX01000001">
    <property type="protein sequence ID" value="MZL68415.1"/>
    <property type="molecule type" value="Genomic_DNA"/>
</dbReference>
<dbReference type="Proteomes" id="UP000474718">
    <property type="component" value="Unassembled WGS sequence"/>
</dbReference>
<sequence length="91" mass="9723">MTKTDLIAKVAEQAELSKKDAEKAVTATIEAISAALVAGDKVQLVGFGTFEVRERAERKGRNPRTKEEITIPASKLPAFKAGKALKDAVAK</sequence>
<protein>
    <submittedName>
        <fullName evidence="6">Bacterial nucleoid protein Hbs</fullName>
    </submittedName>
    <submittedName>
        <fullName evidence="5">Integration host factor subunit alpha</fullName>
    </submittedName>
</protein>
<dbReference type="Proteomes" id="UP000184089">
    <property type="component" value="Unassembled WGS sequence"/>
</dbReference>
<dbReference type="GO" id="GO:0006270">
    <property type="term" value="P:DNA replication initiation"/>
    <property type="evidence" value="ECO:0007669"/>
    <property type="project" value="UniProtKB-ARBA"/>
</dbReference>
<dbReference type="GO" id="GO:0042802">
    <property type="term" value="F:identical protein binding"/>
    <property type="evidence" value="ECO:0007669"/>
    <property type="project" value="UniProtKB-ARBA"/>
</dbReference>
<dbReference type="GO" id="GO:0005829">
    <property type="term" value="C:cytosol"/>
    <property type="evidence" value="ECO:0007669"/>
    <property type="project" value="TreeGrafter"/>
</dbReference>
<evidence type="ECO:0000256" key="4">
    <source>
        <dbReference type="RuleBase" id="RU003939"/>
    </source>
</evidence>
<dbReference type="PRINTS" id="PR01727">
    <property type="entry name" value="DNABINDINGHU"/>
</dbReference>
<reference evidence="5 8" key="3">
    <citation type="journal article" date="2019" name="Nat. Med.">
        <title>A library of human gut bacterial isolates paired with longitudinal multiomics data enables mechanistic microbiome research.</title>
        <authorList>
            <person name="Poyet M."/>
            <person name="Groussin M."/>
            <person name="Gibbons S.M."/>
            <person name="Avila-Pacheco J."/>
            <person name="Jiang X."/>
            <person name="Kearney S.M."/>
            <person name="Perrotta A.R."/>
            <person name="Berdy B."/>
            <person name="Zhao S."/>
            <person name="Lieberman T.D."/>
            <person name="Swanson P.K."/>
            <person name="Smith M."/>
            <person name="Roesemann S."/>
            <person name="Alexander J.E."/>
            <person name="Rich S.A."/>
            <person name="Livny J."/>
            <person name="Vlamakis H."/>
            <person name="Clish C."/>
            <person name="Bullock K."/>
            <person name="Deik A."/>
            <person name="Scott J."/>
            <person name="Pierce K.A."/>
            <person name="Xavier R.J."/>
            <person name="Alm E.J."/>
        </authorList>
    </citation>
    <scope>NUCLEOTIDE SEQUENCE [LARGE SCALE GENOMIC DNA]</scope>
    <source>
        <strain evidence="5 8">BIOML-A2</strain>
    </source>
</reference>
<keyword evidence="3" id="KW-0238">DNA-binding</keyword>
<name>A0AAP1LEX6_9FIRM</name>
<dbReference type="FunFam" id="4.10.520.10:FF:000001">
    <property type="entry name" value="DNA-binding protein HU"/>
    <property type="match status" value="1"/>
</dbReference>
<dbReference type="GO" id="GO:0030261">
    <property type="term" value="P:chromosome condensation"/>
    <property type="evidence" value="ECO:0007669"/>
    <property type="project" value="UniProtKB-KW"/>
</dbReference>
<dbReference type="EMBL" id="FQVY01000001">
    <property type="protein sequence ID" value="SHF87061.1"/>
    <property type="molecule type" value="Genomic_DNA"/>
</dbReference>
<dbReference type="PROSITE" id="PS00045">
    <property type="entry name" value="HISTONE_LIKE"/>
    <property type="match status" value="1"/>
</dbReference>
<dbReference type="CDD" id="cd13831">
    <property type="entry name" value="HU"/>
    <property type="match status" value="1"/>
</dbReference>
<reference evidence="7" key="1">
    <citation type="submission" date="2016-11" db="EMBL/GenBank/DDBJ databases">
        <authorList>
            <person name="Jaros S."/>
            <person name="Januszkiewicz K."/>
            <person name="Wedrychowicz H."/>
        </authorList>
    </citation>
    <scope>NUCLEOTIDE SEQUENCE [LARGE SCALE GENOMIC DNA]</scope>
    <source>
        <strain evidence="7">DSM 4029</strain>
    </source>
</reference>
<evidence type="ECO:0000313" key="8">
    <source>
        <dbReference type="Proteomes" id="UP000474718"/>
    </source>
</evidence>
<organism evidence="6 7">
    <name type="scientific">Bittarella massiliensis</name>
    <name type="common">ex Durand et al. 2017</name>
    <dbReference type="NCBI Taxonomy" id="1720313"/>
    <lineage>
        <taxon>Bacteria</taxon>
        <taxon>Bacillati</taxon>
        <taxon>Bacillota</taxon>
        <taxon>Clostridia</taxon>
        <taxon>Eubacteriales</taxon>
        <taxon>Oscillospiraceae</taxon>
        <taxon>Bittarella (ex Durand et al. 2017)</taxon>
    </lineage>
</organism>
<dbReference type="InterPro" id="IPR010992">
    <property type="entry name" value="IHF-like_DNA-bd_dom_sf"/>
</dbReference>
<gene>
    <name evidence="5" type="ORF">GT747_01320</name>
    <name evidence="6" type="ORF">SAMN05444424_0987</name>
</gene>
<dbReference type="SMART" id="SM00411">
    <property type="entry name" value="BHL"/>
    <property type="match status" value="1"/>
</dbReference>
<dbReference type="GO" id="GO:0010467">
    <property type="term" value="P:gene expression"/>
    <property type="evidence" value="ECO:0007669"/>
    <property type="project" value="UniProtKB-ARBA"/>
</dbReference>
<comment type="caution">
    <text evidence="6">The sequence shown here is derived from an EMBL/GenBank/DDBJ whole genome shotgun (WGS) entry which is preliminary data.</text>
</comment>